<dbReference type="FunFam" id="3.30.160.60:FF:000251">
    <property type="entry name" value="FEZ family zinc finger 2"/>
    <property type="match status" value="1"/>
</dbReference>
<dbReference type="Proteomes" id="UP001488805">
    <property type="component" value="Unassembled WGS sequence"/>
</dbReference>
<dbReference type="PROSITE" id="PS00028">
    <property type="entry name" value="ZINC_FINGER_C2H2_1"/>
    <property type="match status" value="8"/>
</dbReference>
<comment type="caution">
    <text evidence="15">The sequence shown here is derived from an EMBL/GenBank/DDBJ whole genome shotgun (WGS) entry which is preliminary data.</text>
</comment>
<comment type="function">
    <text evidence="1">May be involved in transcriptional regulation.</text>
</comment>
<evidence type="ECO:0000256" key="5">
    <source>
        <dbReference type="ARBA" id="ARBA00022737"/>
    </source>
</evidence>
<evidence type="ECO:0000313" key="16">
    <source>
        <dbReference type="Proteomes" id="UP001488805"/>
    </source>
</evidence>
<dbReference type="Pfam" id="PF00096">
    <property type="entry name" value="zf-C2H2"/>
    <property type="match status" value="5"/>
</dbReference>
<feature type="domain" description="C2H2-type" evidence="14">
    <location>
        <begin position="406"/>
        <end position="433"/>
    </location>
</feature>
<organism evidence="15 16">
    <name type="scientific">Zoarces viviparus</name>
    <name type="common">Viviparous eelpout</name>
    <name type="synonym">Blennius viviparus</name>
    <dbReference type="NCBI Taxonomy" id="48416"/>
    <lineage>
        <taxon>Eukaryota</taxon>
        <taxon>Metazoa</taxon>
        <taxon>Chordata</taxon>
        <taxon>Craniata</taxon>
        <taxon>Vertebrata</taxon>
        <taxon>Euteleostomi</taxon>
        <taxon>Actinopterygii</taxon>
        <taxon>Neopterygii</taxon>
        <taxon>Teleostei</taxon>
        <taxon>Neoteleostei</taxon>
        <taxon>Acanthomorphata</taxon>
        <taxon>Eupercaria</taxon>
        <taxon>Perciformes</taxon>
        <taxon>Cottioidei</taxon>
        <taxon>Zoarcales</taxon>
        <taxon>Zoarcidae</taxon>
        <taxon>Zoarcinae</taxon>
        <taxon>Zoarces</taxon>
    </lineage>
</organism>
<dbReference type="PROSITE" id="PS50157">
    <property type="entry name" value="ZINC_FINGER_C2H2_2"/>
    <property type="match status" value="8"/>
</dbReference>
<keyword evidence="9" id="KW-0238">DNA-binding</keyword>
<dbReference type="AlphaFoldDB" id="A0AAW1DTV1"/>
<evidence type="ECO:0000256" key="13">
    <source>
        <dbReference type="SAM" id="MobiDB-lite"/>
    </source>
</evidence>
<dbReference type="GO" id="GO:0008270">
    <property type="term" value="F:zinc ion binding"/>
    <property type="evidence" value="ECO:0007669"/>
    <property type="project" value="UniProtKB-KW"/>
</dbReference>
<evidence type="ECO:0000256" key="7">
    <source>
        <dbReference type="ARBA" id="ARBA00022833"/>
    </source>
</evidence>
<dbReference type="FunFam" id="3.30.160.60:FF:002604">
    <property type="entry name" value="Zinc finger protein 715"/>
    <property type="match status" value="1"/>
</dbReference>
<evidence type="ECO:0000256" key="8">
    <source>
        <dbReference type="ARBA" id="ARBA00023015"/>
    </source>
</evidence>
<evidence type="ECO:0000256" key="2">
    <source>
        <dbReference type="ARBA" id="ARBA00004123"/>
    </source>
</evidence>
<dbReference type="PANTHER" id="PTHR24404:SF114">
    <property type="entry name" value="KLUMPFUSS, ISOFORM B-RELATED"/>
    <property type="match status" value="1"/>
</dbReference>
<keyword evidence="6 12" id="KW-0863">Zinc-finger</keyword>
<keyword evidence="10" id="KW-0804">Transcription</keyword>
<feature type="compositionally biased region" description="Basic and acidic residues" evidence="13">
    <location>
        <begin position="579"/>
        <end position="597"/>
    </location>
</feature>
<evidence type="ECO:0000256" key="6">
    <source>
        <dbReference type="ARBA" id="ARBA00022771"/>
    </source>
</evidence>
<dbReference type="InterPro" id="IPR013087">
    <property type="entry name" value="Znf_C2H2_type"/>
</dbReference>
<dbReference type="FunFam" id="3.30.160.60:FF:001049">
    <property type="entry name" value="zinc finger protein 319"/>
    <property type="match status" value="1"/>
</dbReference>
<keyword evidence="5" id="KW-0677">Repeat</keyword>
<dbReference type="GO" id="GO:0003700">
    <property type="term" value="F:DNA-binding transcription factor activity"/>
    <property type="evidence" value="ECO:0007669"/>
    <property type="project" value="TreeGrafter"/>
</dbReference>
<dbReference type="InterPro" id="IPR050589">
    <property type="entry name" value="Ikaros_C2H2-ZF"/>
</dbReference>
<dbReference type="EMBL" id="JBCEZU010000597">
    <property type="protein sequence ID" value="KAK9513572.1"/>
    <property type="molecule type" value="Genomic_DNA"/>
</dbReference>
<keyword evidence="11" id="KW-0539">Nucleus</keyword>
<evidence type="ECO:0000256" key="10">
    <source>
        <dbReference type="ARBA" id="ARBA00023163"/>
    </source>
</evidence>
<evidence type="ECO:0000256" key="3">
    <source>
        <dbReference type="ARBA" id="ARBA00006991"/>
    </source>
</evidence>
<keyword evidence="16" id="KW-1185">Reference proteome</keyword>
<feature type="compositionally biased region" description="Polar residues" evidence="13">
    <location>
        <begin position="175"/>
        <end position="186"/>
    </location>
</feature>
<feature type="domain" description="C2H2-type" evidence="14">
    <location>
        <begin position="378"/>
        <end position="405"/>
    </location>
</feature>
<feature type="domain" description="C2H2-type" evidence="14">
    <location>
        <begin position="322"/>
        <end position="349"/>
    </location>
</feature>
<evidence type="ECO:0000256" key="4">
    <source>
        <dbReference type="ARBA" id="ARBA00022723"/>
    </source>
</evidence>
<gene>
    <name evidence="15" type="ORF">VZT92_027097</name>
</gene>
<dbReference type="FunFam" id="3.30.160.60:FF:000110">
    <property type="entry name" value="Zinc finger protein-like"/>
    <property type="match status" value="1"/>
</dbReference>
<dbReference type="GO" id="GO:0006357">
    <property type="term" value="P:regulation of transcription by RNA polymerase II"/>
    <property type="evidence" value="ECO:0007669"/>
    <property type="project" value="TreeGrafter"/>
</dbReference>
<evidence type="ECO:0000256" key="1">
    <source>
        <dbReference type="ARBA" id="ARBA00003767"/>
    </source>
</evidence>
<comment type="subcellular location">
    <subcellularLocation>
        <location evidence="2">Nucleus</location>
    </subcellularLocation>
</comment>
<keyword evidence="7" id="KW-0862">Zinc</keyword>
<feature type="compositionally biased region" description="Basic and acidic residues" evidence="13">
    <location>
        <begin position="158"/>
        <end position="174"/>
    </location>
</feature>
<feature type="domain" description="C2H2-type" evidence="14">
    <location>
        <begin position="434"/>
        <end position="457"/>
    </location>
</feature>
<protein>
    <recommendedName>
        <fullName evidence="14">C2H2-type domain-containing protein</fullName>
    </recommendedName>
</protein>
<feature type="compositionally biased region" description="Basic and acidic residues" evidence="13">
    <location>
        <begin position="71"/>
        <end position="93"/>
    </location>
</feature>
<reference evidence="15 16" key="1">
    <citation type="journal article" date="2024" name="Genome Biol. Evol.">
        <title>Chromosome-level genome assembly of the viviparous eelpout Zoarces viviparus.</title>
        <authorList>
            <person name="Fuhrmann N."/>
            <person name="Brasseur M.V."/>
            <person name="Bakowski C.E."/>
            <person name="Podsiadlowski L."/>
            <person name="Prost S."/>
            <person name="Krehenwinkel H."/>
            <person name="Mayer C."/>
        </authorList>
    </citation>
    <scope>NUCLEOTIDE SEQUENCE [LARGE SCALE GENOMIC DNA]</scope>
    <source>
        <strain evidence="15">NO-MEL_2022_Ind0_liver</strain>
    </source>
</reference>
<proteinExistence type="inferred from homology"/>
<dbReference type="SUPFAM" id="SSF57667">
    <property type="entry name" value="beta-beta-alpha zinc fingers"/>
    <property type="match status" value="4"/>
</dbReference>
<feature type="region of interest" description="Disordered" evidence="13">
    <location>
        <begin position="553"/>
        <end position="597"/>
    </location>
</feature>
<keyword evidence="4" id="KW-0479">Metal-binding</keyword>
<feature type="domain" description="C2H2-type" evidence="14">
    <location>
        <begin position="292"/>
        <end position="319"/>
    </location>
</feature>
<accession>A0AAW1DTV1</accession>
<evidence type="ECO:0000256" key="11">
    <source>
        <dbReference type="ARBA" id="ARBA00023242"/>
    </source>
</evidence>
<sequence>MDKEKCSDVRAQCSWMEVHQFIGDLITSGNALQDQPDVLNAAWGVAGGGFEALRFKGASHEPLQQQQQLRPVRDKLEPGTSQRKGEARDKRQDVRNACTCPGCPSATSFETLNPRQSLRAPPHSDGLCHPKDLSSTASMSLDLCLPDTPEPSSTTSELEPRASSRPQKDGDRGTAEQTPPSRASSGSFSHLSMFPCLCCHRSLQTCTQILSNQEGADSLFSHAHHPFHHHHCPITSCLPRSHAPQFSGPFPCLPCQGSFPTCTQVCHHQHKQTHTQQQAERGRAATTMLSLHPCMHCSASFPRPSQLLQHQRSEHAQKPSGFLCTECGRAFNSHSNLRIHLNVHTGARPYTCSDCGKSFSQSGALKIHRRIHTGERPYSCGFCGRGFPHLAGVRAHQRTHTGEKPYCCSQCGKCFTQSGALKIHMRIHTGERPFICSFCEKSFSNRSGIRFHYRTVHGLAPEHTREAGAGDAYRGAAGRSCPPGRPRTFPPTNVGLNTAISLDSNSHTAPKSGESPVLTAAHAGIGNKQGANPGSNREGLLYACEDCGLRFKDAPSRNRHQTLMHYSSEAREEEEEEEEGRREELSANKRVHDNSGE</sequence>
<feature type="region of interest" description="Disordered" evidence="13">
    <location>
        <begin position="61"/>
        <end position="93"/>
    </location>
</feature>
<keyword evidence="8" id="KW-0805">Transcription regulation</keyword>
<evidence type="ECO:0000256" key="12">
    <source>
        <dbReference type="PROSITE-ProRule" id="PRU00042"/>
    </source>
</evidence>
<feature type="domain" description="C2H2-type" evidence="14">
    <location>
        <begin position="542"/>
        <end position="570"/>
    </location>
</feature>
<dbReference type="GO" id="GO:0000978">
    <property type="term" value="F:RNA polymerase II cis-regulatory region sequence-specific DNA binding"/>
    <property type="evidence" value="ECO:0007669"/>
    <property type="project" value="TreeGrafter"/>
</dbReference>
<evidence type="ECO:0000256" key="9">
    <source>
        <dbReference type="ARBA" id="ARBA00023125"/>
    </source>
</evidence>
<name>A0AAW1DTV1_ZOAVI</name>
<dbReference type="SMART" id="SM00355">
    <property type="entry name" value="ZnF_C2H2"/>
    <property type="match status" value="8"/>
</dbReference>
<feature type="region of interest" description="Disordered" evidence="13">
    <location>
        <begin position="110"/>
        <end position="186"/>
    </location>
</feature>
<evidence type="ECO:0000259" key="14">
    <source>
        <dbReference type="PROSITE" id="PS50157"/>
    </source>
</evidence>
<evidence type="ECO:0000313" key="15">
    <source>
        <dbReference type="EMBL" id="KAK9513572.1"/>
    </source>
</evidence>
<dbReference type="Gene3D" id="3.30.160.60">
    <property type="entry name" value="Classic Zinc Finger"/>
    <property type="match status" value="6"/>
</dbReference>
<dbReference type="GO" id="GO:0005634">
    <property type="term" value="C:nucleus"/>
    <property type="evidence" value="ECO:0007669"/>
    <property type="project" value="UniProtKB-SubCell"/>
</dbReference>
<dbReference type="PANTHER" id="PTHR24404">
    <property type="entry name" value="ZINC FINGER PROTEIN"/>
    <property type="match status" value="1"/>
</dbReference>
<comment type="similarity">
    <text evidence="3">Belongs to the krueppel C2H2-type zinc-finger protein family.</text>
</comment>
<feature type="domain" description="C2H2-type" evidence="14">
    <location>
        <begin position="250"/>
        <end position="279"/>
    </location>
</feature>
<feature type="domain" description="C2H2-type" evidence="14">
    <location>
        <begin position="350"/>
        <end position="377"/>
    </location>
</feature>
<dbReference type="InterPro" id="IPR036236">
    <property type="entry name" value="Znf_C2H2_sf"/>
</dbReference>
<dbReference type="FunFam" id="3.30.160.60:FF:000966">
    <property type="entry name" value="ZFP90 zinc finger protein"/>
    <property type="match status" value="1"/>
</dbReference>